<reference evidence="1 2" key="1">
    <citation type="journal article" date="2012" name="Proc. Natl. Acad. Sci. U.S.A.">
        <title>Comparative genomics of Ceriporiopsis subvermispora and Phanerochaete chrysosporium provide insight into selective ligninolysis.</title>
        <authorList>
            <person name="Fernandez-Fueyo E."/>
            <person name="Ruiz-Duenas F.J."/>
            <person name="Ferreira P."/>
            <person name="Floudas D."/>
            <person name="Hibbett D.S."/>
            <person name="Canessa P."/>
            <person name="Larrondo L.F."/>
            <person name="James T.Y."/>
            <person name="Seelenfreund D."/>
            <person name="Lobos S."/>
            <person name="Polanco R."/>
            <person name="Tello M."/>
            <person name="Honda Y."/>
            <person name="Watanabe T."/>
            <person name="Watanabe T."/>
            <person name="Ryu J.S."/>
            <person name="Kubicek C.P."/>
            <person name="Schmoll M."/>
            <person name="Gaskell J."/>
            <person name="Hammel K.E."/>
            <person name="St John F.J."/>
            <person name="Vanden Wymelenberg A."/>
            <person name="Sabat G."/>
            <person name="Splinter BonDurant S."/>
            <person name="Syed K."/>
            <person name="Yadav J.S."/>
            <person name="Doddapaneni H."/>
            <person name="Subramanian V."/>
            <person name="Lavin J.L."/>
            <person name="Oguiza J.A."/>
            <person name="Perez G."/>
            <person name="Pisabarro A.G."/>
            <person name="Ramirez L."/>
            <person name="Santoyo F."/>
            <person name="Master E."/>
            <person name="Coutinho P.M."/>
            <person name="Henrissat B."/>
            <person name="Lombard V."/>
            <person name="Magnuson J.K."/>
            <person name="Kuees U."/>
            <person name="Hori C."/>
            <person name="Igarashi K."/>
            <person name="Samejima M."/>
            <person name="Held B.W."/>
            <person name="Barry K.W."/>
            <person name="LaButti K.M."/>
            <person name="Lapidus A."/>
            <person name="Lindquist E.A."/>
            <person name="Lucas S.M."/>
            <person name="Riley R."/>
            <person name="Salamov A.A."/>
            <person name="Hoffmeister D."/>
            <person name="Schwenk D."/>
            <person name="Hadar Y."/>
            <person name="Yarden O."/>
            <person name="de Vries R.P."/>
            <person name="Wiebenga A."/>
            <person name="Stenlid J."/>
            <person name="Eastwood D."/>
            <person name="Grigoriev I.V."/>
            <person name="Berka R.M."/>
            <person name="Blanchette R.A."/>
            <person name="Kersten P."/>
            <person name="Martinez A.T."/>
            <person name="Vicuna R."/>
            <person name="Cullen D."/>
        </authorList>
    </citation>
    <scope>NUCLEOTIDE SEQUENCE [LARGE SCALE GENOMIC DNA]</scope>
    <source>
        <strain evidence="1 2">B</strain>
    </source>
</reference>
<evidence type="ECO:0000313" key="2">
    <source>
        <dbReference type="Proteomes" id="UP000016930"/>
    </source>
</evidence>
<proteinExistence type="predicted"/>
<accession>M2RL97</accession>
<dbReference type="AlphaFoldDB" id="M2RL97"/>
<sequence length="54" mass="6539">MRKHLFAYDRRRVRPDFYVPSSIGLRFHCVMTADLIEMFIRLYTKAAVRDKLSF</sequence>
<evidence type="ECO:0000313" key="1">
    <source>
        <dbReference type="EMBL" id="EMD39247.1"/>
    </source>
</evidence>
<keyword evidence="2" id="KW-1185">Reference proteome</keyword>
<protein>
    <submittedName>
        <fullName evidence="1">Uncharacterized protein</fullName>
    </submittedName>
</protein>
<feature type="non-terminal residue" evidence="1">
    <location>
        <position position="54"/>
    </location>
</feature>
<gene>
    <name evidence="1" type="ORF">CERSUDRAFT_122674</name>
</gene>
<dbReference type="HOGENOM" id="CLU_3055889_0_0_1"/>
<name>M2RL97_CERS8</name>
<dbReference type="Proteomes" id="UP000016930">
    <property type="component" value="Unassembled WGS sequence"/>
</dbReference>
<dbReference type="EMBL" id="KB445794">
    <property type="protein sequence ID" value="EMD39247.1"/>
    <property type="molecule type" value="Genomic_DNA"/>
</dbReference>
<organism evidence="1 2">
    <name type="scientific">Ceriporiopsis subvermispora (strain B)</name>
    <name type="common">White-rot fungus</name>
    <name type="synonym">Gelatoporia subvermispora</name>
    <dbReference type="NCBI Taxonomy" id="914234"/>
    <lineage>
        <taxon>Eukaryota</taxon>
        <taxon>Fungi</taxon>
        <taxon>Dikarya</taxon>
        <taxon>Basidiomycota</taxon>
        <taxon>Agaricomycotina</taxon>
        <taxon>Agaricomycetes</taxon>
        <taxon>Polyporales</taxon>
        <taxon>Gelatoporiaceae</taxon>
        <taxon>Gelatoporia</taxon>
    </lineage>
</organism>